<evidence type="ECO:0000313" key="3">
    <source>
        <dbReference type="EMBL" id="CBH95244.1"/>
    </source>
</evidence>
<keyword evidence="2" id="KW-0472">Membrane</keyword>
<keyword evidence="2" id="KW-0812">Transmembrane</keyword>
<keyword evidence="2" id="KW-1133">Transmembrane helix</keyword>
<accession>E6PJU5</accession>
<evidence type="ECO:0000256" key="2">
    <source>
        <dbReference type="SAM" id="Phobius"/>
    </source>
</evidence>
<protein>
    <recommendedName>
        <fullName evidence="4">Type II secretion system protein GspC N-terminal domain-containing protein</fullName>
    </recommendedName>
</protein>
<comment type="caution">
    <text evidence="3">The sequence shown here is derived from an EMBL/GenBank/DDBJ whole genome shotgun (WGS) entry which is preliminary data.</text>
</comment>
<organism evidence="3">
    <name type="scientific">mine drainage metagenome</name>
    <dbReference type="NCBI Taxonomy" id="410659"/>
    <lineage>
        <taxon>unclassified sequences</taxon>
        <taxon>metagenomes</taxon>
        <taxon>ecological metagenomes</taxon>
    </lineage>
</organism>
<feature type="transmembrane region" description="Helical" evidence="2">
    <location>
        <begin position="25"/>
        <end position="46"/>
    </location>
</feature>
<reference evidence="3" key="1">
    <citation type="submission" date="2009-10" db="EMBL/GenBank/DDBJ databases">
        <title>Diversity of trophic interactions inside an arsenic-rich microbial ecosystem.</title>
        <authorList>
            <person name="Bertin P.N."/>
            <person name="Heinrich-Salmeron A."/>
            <person name="Pelletier E."/>
            <person name="Goulhen-Chollet F."/>
            <person name="Arsene-Ploetze F."/>
            <person name="Gallien S."/>
            <person name="Calteau A."/>
            <person name="Vallenet D."/>
            <person name="Casiot C."/>
            <person name="Chane-Woon-Ming B."/>
            <person name="Giloteaux L."/>
            <person name="Barakat M."/>
            <person name="Bonnefoy V."/>
            <person name="Bruneel O."/>
            <person name="Chandler M."/>
            <person name="Cleiss J."/>
            <person name="Duran R."/>
            <person name="Elbaz-Poulichet F."/>
            <person name="Fonknechten N."/>
            <person name="Lauga B."/>
            <person name="Mornico D."/>
            <person name="Ortet P."/>
            <person name="Schaeffer C."/>
            <person name="Siguier P."/>
            <person name="Alexander Thil Smith A."/>
            <person name="Van Dorsselaer A."/>
            <person name="Weissenbach J."/>
            <person name="Medigue C."/>
            <person name="Le Paslier D."/>
        </authorList>
    </citation>
    <scope>NUCLEOTIDE SEQUENCE</scope>
</reference>
<feature type="compositionally biased region" description="Low complexity" evidence="1">
    <location>
        <begin position="176"/>
        <end position="192"/>
    </location>
</feature>
<proteinExistence type="predicted"/>
<dbReference type="AlphaFoldDB" id="E6PJU5"/>
<name>E6PJU5_9ZZZZ</name>
<feature type="region of interest" description="Disordered" evidence="1">
    <location>
        <begin position="176"/>
        <end position="207"/>
    </location>
</feature>
<gene>
    <name evidence="3" type="ORF">CARN2_0631</name>
</gene>
<evidence type="ECO:0008006" key="4">
    <source>
        <dbReference type="Google" id="ProtNLM"/>
    </source>
</evidence>
<sequence length="207" mass="20586">MFKFSRLSPAAGMVADTPSTSSLRVAWLVSLLLAFTCAASIGYWALQLLARPASVPSDAQAAGRLDTDTLVAAAPRLFGTTAPLPDKGPAAPARYRLWGVIGGGSEAGAALIGVDGKPPQAVAVGGAVAPGVRLDSTTYGHAVLVQNGTHVNLKIQPQGGSPTLPGVGAPPGYIPPQIGGVQAAPAPAPGGVSSFTPNLAPGFAPRP</sequence>
<dbReference type="EMBL" id="CABM01000002">
    <property type="protein sequence ID" value="CBH95244.1"/>
    <property type="molecule type" value="Genomic_DNA"/>
</dbReference>
<evidence type="ECO:0000256" key="1">
    <source>
        <dbReference type="SAM" id="MobiDB-lite"/>
    </source>
</evidence>